<evidence type="ECO:0000256" key="3">
    <source>
        <dbReference type="ARBA" id="ARBA00022692"/>
    </source>
</evidence>
<dbReference type="OrthoDB" id="3733399at2"/>
<reference evidence="8 9" key="1">
    <citation type="submission" date="2019-05" db="EMBL/GenBank/DDBJ databases">
        <authorList>
            <person name="Lee S.D."/>
        </authorList>
    </citation>
    <scope>NUCLEOTIDE SEQUENCE [LARGE SCALE GENOMIC DNA]</scope>
    <source>
        <strain evidence="8 9">C5-26</strain>
    </source>
</reference>
<dbReference type="EMBL" id="VCQV01000004">
    <property type="protein sequence ID" value="TWP37998.1"/>
    <property type="molecule type" value="Genomic_DNA"/>
</dbReference>
<dbReference type="GO" id="GO:0000271">
    <property type="term" value="P:polysaccharide biosynthetic process"/>
    <property type="evidence" value="ECO:0007669"/>
    <property type="project" value="InterPro"/>
</dbReference>
<dbReference type="InterPro" id="IPR007267">
    <property type="entry name" value="GtrA_DPMS_TM"/>
</dbReference>
<sequence>MTGLTQAHRWTLIDERRNLLGQIGRFMGIGAASMLLNLMVFASLDRPLGHQGANVVALVVGGVVNTAVNRRYTFQVRGQEGHAKVQLQNLALLAITWLFTAIALVVLQRLEPQSTTWTAMVTIVIATFLAMIVRFVLLRRWFAPQMTGSNGVTPHTL</sequence>
<dbReference type="Pfam" id="PF04138">
    <property type="entry name" value="GtrA_DPMS_TM"/>
    <property type="match status" value="1"/>
</dbReference>
<organism evidence="8 9">
    <name type="scientific">Leekyejoonella antrihumi</name>
    <dbReference type="NCBI Taxonomy" id="1660198"/>
    <lineage>
        <taxon>Bacteria</taxon>
        <taxon>Bacillati</taxon>
        <taxon>Actinomycetota</taxon>
        <taxon>Actinomycetes</taxon>
        <taxon>Micrococcales</taxon>
        <taxon>Dermacoccaceae</taxon>
        <taxon>Leekyejoonella</taxon>
    </lineage>
</organism>
<comment type="subcellular location">
    <subcellularLocation>
        <location evidence="1">Membrane</location>
        <topology evidence="1">Multi-pass membrane protein</topology>
    </subcellularLocation>
</comment>
<keyword evidence="4 6" id="KW-1133">Transmembrane helix</keyword>
<evidence type="ECO:0000313" key="9">
    <source>
        <dbReference type="Proteomes" id="UP000320244"/>
    </source>
</evidence>
<dbReference type="InterPro" id="IPR051401">
    <property type="entry name" value="GtrA_CellWall_Glycosyl"/>
</dbReference>
<keyword evidence="9" id="KW-1185">Reference proteome</keyword>
<evidence type="ECO:0000313" key="8">
    <source>
        <dbReference type="EMBL" id="TWP37998.1"/>
    </source>
</evidence>
<evidence type="ECO:0000256" key="2">
    <source>
        <dbReference type="ARBA" id="ARBA00009399"/>
    </source>
</evidence>
<comment type="similarity">
    <text evidence="2">Belongs to the GtrA family.</text>
</comment>
<evidence type="ECO:0000256" key="5">
    <source>
        <dbReference type="ARBA" id="ARBA00023136"/>
    </source>
</evidence>
<keyword evidence="5 6" id="KW-0472">Membrane</keyword>
<dbReference type="AlphaFoldDB" id="A0A563E608"/>
<dbReference type="PANTHER" id="PTHR38459">
    <property type="entry name" value="PROPHAGE BACTOPRENOL-LINKED GLUCOSE TRANSLOCASE HOMOLOG"/>
    <property type="match status" value="1"/>
</dbReference>
<feature type="domain" description="GtrA/DPMS transmembrane" evidence="7">
    <location>
        <begin position="25"/>
        <end position="141"/>
    </location>
</feature>
<gene>
    <name evidence="8" type="ORF">FGL98_04635</name>
</gene>
<evidence type="ECO:0000259" key="7">
    <source>
        <dbReference type="Pfam" id="PF04138"/>
    </source>
</evidence>
<feature type="transmembrane region" description="Helical" evidence="6">
    <location>
        <begin position="116"/>
        <end position="137"/>
    </location>
</feature>
<protein>
    <submittedName>
        <fullName evidence="8">GtrA family protein</fullName>
    </submittedName>
</protein>
<dbReference type="PANTHER" id="PTHR38459:SF1">
    <property type="entry name" value="PROPHAGE BACTOPRENOL-LINKED GLUCOSE TRANSLOCASE HOMOLOG"/>
    <property type="match status" value="1"/>
</dbReference>
<evidence type="ECO:0000256" key="1">
    <source>
        <dbReference type="ARBA" id="ARBA00004141"/>
    </source>
</evidence>
<evidence type="ECO:0000256" key="4">
    <source>
        <dbReference type="ARBA" id="ARBA00022989"/>
    </source>
</evidence>
<name>A0A563E608_9MICO</name>
<reference evidence="8 9" key="2">
    <citation type="submission" date="2019-08" db="EMBL/GenBank/DDBJ databases">
        <title>Jejuicoccus antrihumi gen. nov., sp. nov., a new member of the family Dermacoccaceae isolated from a cave.</title>
        <authorList>
            <person name="Schumann P."/>
            <person name="Kim I.S."/>
        </authorList>
    </citation>
    <scope>NUCLEOTIDE SEQUENCE [LARGE SCALE GENOMIC DNA]</scope>
    <source>
        <strain evidence="8 9">C5-26</strain>
    </source>
</reference>
<comment type="caution">
    <text evidence="8">The sequence shown here is derived from an EMBL/GenBank/DDBJ whole genome shotgun (WGS) entry which is preliminary data.</text>
</comment>
<feature type="transmembrane region" description="Helical" evidence="6">
    <location>
        <begin position="50"/>
        <end position="68"/>
    </location>
</feature>
<accession>A0A563E608</accession>
<proteinExistence type="inferred from homology"/>
<dbReference type="RefSeq" id="WP_146315568.1">
    <property type="nucleotide sequence ID" value="NZ_VCQV01000004.1"/>
</dbReference>
<feature type="transmembrane region" description="Helical" evidence="6">
    <location>
        <begin position="89"/>
        <end position="110"/>
    </location>
</feature>
<evidence type="ECO:0000256" key="6">
    <source>
        <dbReference type="SAM" id="Phobius"/>
    </source>
</evidence>
<dbReference type="GO" id="GO:0005886">
    <property type="term" value="C:plasma membrane"/>
    <property type="evidence" value="ECO:0007669"/>
    <property type="project" value="TreeGrafter"/>
</dbReference>
<keyword evidence="3 6" id="KW-0812">Transmembrane</keyword>
<feature type="transmembrane region" description="Helical" evidence="6">
    <location>
        <begin position="26"/>
        <end position="44"/>
    </location>
</feature>
<dbReference type="Proteomes" id="UP000320244">
    <property type="component" value="Unassembled WGS sequence"/>
</dbReference>